<feature type="compositionally biased region" description="Acidic residues" evidence="1">
    <location>
        <begin position="650"/>
        <end position="673"/>
    </location>
</feature>
<dbReference type="OrthoDB" id="2240312at2759"/>
<dbReference type="Proteomes" id="UP000250043">
    <property type="component" value="Unassembled WGS sequence"/>
</dbReference>
<feature type="compositionally biased region" description="Basic and acidic residues" evidence="1">
    <location>
        <begin position="640"/>
        <end position="649"/>
    </location>
</feature>
<evidence type="ECO:0000313" key="3">
    <source>
        <dbReference type="Proteomes" id="UP000250043"/>
    </source>
</evidence>
<feature type="region of interest" description="Disordered" evidence="1">
    <location>
        <begin position="299"/>
        <end position="351"/>
    </location>
</feature>
<feature type="region of interest" description="Disordered" evidence="1">
    <location>
        <begin position="377"/>
        <end position="413"/>
    </location>
</feature>
<feature type="region of interest" description="Disordered" evidence="1">
    <location>
        <begin position="449"/>
        <end position="475"/>
    </location>
</feature>
<dbReference type="GO" id="GO:0006361">
    <property type="term" value="P:transcription initiation at RNA polymerase I promoter"/>
    <property type="evidence" value="ECO:0007669"/>
    <property type="project" value="TreeGrafter"/>
</dbReference>
<organism evidence="2 3">
    <name type="scientific">Obba rivulosa</name>
    <dbReference type="NCBI Taxonomy" id="1052685"/>
    <lineage>
        <taxon>Eukaryota</taxon>
        <taxon>Fungi</taxon>
        <taxon>Dikarya</taxon>
        <taxon>Basidiomycota</taxon>
        <taxon>Agaricomycotina</taxon>
        <taxon>Agaricomycetes</taxon>
        <taxon>Polyporales</taxon>
        <taxon>Gelatoporiaceae</taxon>
        <taxon>Obba</taxon>
    </lineage>
</organism>
<proteinExistence type="predicted"/>
<evidence type="ECO:0000313" key="2">
    <source>
        <dbReference type="EMBL" id="OCH85201.1"/>
    </source>
</evidence>
<feature type="compositionally biased region" description="Basic and acidic residues" evidence="1">
    <location>
        <begin position="810"/>
        <end position="825"/>
    </location>
</feature>
<evidence type="ECO:0000256" key="1">
    <source>
        <dbReference type="SAM" id="MobiDB-lite"/>
    </source>
</evidence>
<dbReference type="AlphaFoldDB" id="A0A8E2AIL3"/>
<dbReference type="PANTHER" id="PTHR28079">
    <property type="entry name" value="RNA POLYMERASE I-SPECIFIC TRANSCRIPTION INITIATION FACTOR RRN5"/>
    <property type="match status" value="1"/>
</dbReference>
<feature type="region of interest" description="Disordered" evidence="1">
    <location>
        <begin position="226"/>
        <end position="252"/>
    </location>
</feature>
<reference evidence="2 3" key="1">
    <citation type="submission" date="2016-07" db="EMBL/GenBank/DDBJ databases">
        <title>Draft genome of the white-rot fungus Obba rivulosa 3A-2.</title>
        <authorList>
            <consortium name="DOE Joint Genome Institute"/>
            <person name="Miettinen O."/>
            <person name="Riley R."/>
            <person name="Acob R."/>
            <person name="Barry K."/>
            <person name="Cullen D."/>
            <person name="De Vries R."/>
            <person name="Hainaut M."/>
            <person name="Hatakka A."/>
            <person name="Henrissat B."/>
            <person name="Hilden K."/>
            <person name="Kuo R."/>
            <person name="Labutti K."/>
            <person name="Lipzen A."/>
            <person name="Makela M.R."/>
            <person name="Sandor L."/>
            <person name="Spatafora J.W."/>
            <person name="Grigoriev I.V."/>
            <person name="Hibbett D.S."/>
        </authorList>
    </citation>
    <scope>NUCLEOTIDE SEQUENCE [LARGE SCALE GENOMIC DNA]</scope>
    <source>
        <strain evidence="2 3">3A-2</strain>
    </source>
</reference>
<feature type="compositionally biased region" description="Polar residues" evidence="1">
    <location>
        <begin position="299"/>
        <end position="320"/>
    </location>
</feature>
<accession>A0A8E2AIL3</accession>
<dbReference type="PANTHER" id="PTHR28079:SF1">
    <property type="entry name" value="RNA POLYMERASE I-SPECIFIC TRANSCRIPTION INITIATION FACTOR RRN5"/>
    <property type="match status" value="1"/>
</dbReference>
<name>A0A8E2AIL3_9APHY</name>
<keyword evidence="3" id="KW-1185">Reference proteome</keyword>
<dbReference type="EMBL" id="KV722602">
    <property type="protein sequence ID" value="OCH85201.1"/>
    <property type="molecule type" value="Genomic_DNA"/>
</dbReference>
<dbReference type="InterPro" id="IPR039601">
    <property type="entry name" value="Rrn5"/>
</dbReference>
<feature type="compositionally biased region" description="Acidic residues" evidence="1">
    <location>
        <begin position="616"/>
        <end position="625"/>
    </location>
</feature>
<sequence length="842" mass="93683">MDASGPTNEETEVEPQVDPAYLAHYNGHLDHTRSHLVGKDGSDTLPASFFPPNASWTSAEKDMFFRALTVHSRLRPDLIAEEIKTKTIVDVCVYLDVLEEASSSHPLSLTRKHHPIALEVSNEFVAYEEGKSQALAVAEPHLEEQALQQSREEEIRAHRLATRARKGQARTAANERDREGEKLRKKEFKVWLEQRKAEWEDEQALTLLNLPMLKVLDHILREDEETPLLETKATEQQGGQEVEAGNREATPSTDVYMPQTLLADPDSRLLSEDTIDPSLRTTPAPTLTSETFMVEAPTHSSSLPIHPTFQPSTPPLQSRTIPIFPQEPRSPSRSTVPPDATGDDISVAEAELSPASRRRYRKRMYMRRKRAVTRGVTVVEGVERMKPGRRPKKKPERSAQTPAPENGDMNVDGDEMVQQKPVAAGASTGTTDRGCTTSPQADAAVEDRLGADQNSGDDGVAGGRDNGTRHPHVSGKTLPYKLLARLEQQGVNAEWLRAEGFELLHLRGIGKLMRLYSVLDEEQDDLTTQIHVDVVKLLSAHVVDFVTRAIHRIVVVREQERLAKVQTKVWRLAENQVITVPNVEHALGLMGQAKLSKAAHFEGLLERLNIPAEDNASSDEEDASEELPARSTTRSHKRKRDDSGDSSHSDDEDADDQGDEEMDSMNGSDDESLDPLHLPSHRRICAPFVRLPSRLYPSTSDLPQGFPHSVVFMPFPASTTHTIPESEPQDDLITDETDEALRHELSEEQALDACDRLIEANYERAFWALVKAGTTPNRSAWDGVFDAAPGAAAEAPLRRTKKRKRGSVGDTDKERRRPDKLRYIEPDPSGPVKSAVYVVDSD</sequence>
<feature type="region of interest" description="Disordered" evidence="1">
    <location>
        <begin position="612"/>
        <end position="677"/>
    </location>
</feature>
<dbReference type="GO" id="GO:0000182">
    <property type="term" value="F:rDNA binding"/>
    <property type="evidence" value="ECO:0007669"/>
    <property type="project" value="TreeGrafter"/>
</dbReference>
<dbReference type="GO" id="GO:0001181">
    <property type="term" value="F:RNA polymerase I general transcription initiation factor activity"/>
    <property type="evidence" value="ECO:0007669"/>
    <property type="project" value="TreeGrafter"/>
</dbReference>
<protein>
    <submittedName>
        <fullName evidence="2">Uncharacterized protein</fullName>
    </submittedName>
</protein>
<dbReference type="GO" id="GO:0042790">
    <property type="term" value="P:nucleolar large rRNA transcription by RNA polymerase I"/>
    <property type="evidence" value="ECO:0007669"/>
    <property type="project" value="InterPro"/>
</dbReference>
<dbReference type="GO" id="GO:0000500">
    <property type="term" value="C:RNA polymerase I upstream activating factor complex"/>
    <property type="evidence" value="ECO:0007669"/>
    <property type="project" value="InterPro"/>
</dbReference>
<feature type="region of interest" description="Disordered" evidence="1">
    <location>
        <begin position="796"/>
        <end position="842"/>
    </location>
</feature>
<gene>
    <name evidence="2" type="ORF">OBBRIDRAFT_839153</name>
</gene>